<dbReference type="PANTHER" id="PTHR43603:SF1">
    <property type="entry name" value="ZINC-REGULATED GTPASE METALLOPROTEIN ACTIVATOR 1"/>
    <property type="match status" value="1"/>
</dbReference>
<dbReference type="Gene3D" id="3.40.50.300">
    <property type="entry name" value="P-loop containing nucleotide triphosphate hydrolases"/>
    <property type="match status" value="1"/>
</dbReference>
<dbReference type="InterPro" id="IPR003495">
    <property type="entry name" value="CobW/HypB/UreG_nucleotide-bd"/>
</dbReference>
<organism evidence="2 3">
    <name type="scientific">Vibrio parahaemolyticus</name>
    <dbReference type="NCBI Taxonomy" id="670"/>
    <lineage>
        <taxon>Bacteria</taxon>
        <taxon>Pseudomonadati</taxon>
        <taxon>Pseudomonadota</taxon>
        <taxon>Gammaproteobacteria</taxon>
        <taxon>Vibrionales</taxon>
        <taxon>Vibrionaceae</taxon>
        <taxon>Vibrio</taxon>
    </lineage>
</organism>
<sequence length="80" mass="8440">SIPVTILHGFLGSGKTTFLRNILQQADYSGVDLSVIVNDMSELDVDGVLILNTDAVSEEQGNFVTISGDSISSLSGVKQL</sequence>
<accession>A0A7Y0X687</accession>
<dbReference type="PANTHER" id="PTHR43603">
    <property type="entry name" value="COBW DOMAIN-CONTAINING PROTEIN DDB_G0274527"/>
    <property type="match status" value="1"/>
</dbReference>
<dbReference type="AlphaFoldDB" id="A0A7Y0X687"/>
<protein>
    <submittedName>
        <fullName evidence="2">Cobalamin biosynthesis protein CobW</fullName>
    </submittedName>
</protein>
<feature type="non-terminal residue" evidence="2">
    <location>
        <position position="1"/>
    </location>
</feature>
<dbReference type="SUPFAM" id="SSF52540">
    <property type="entry name" value="P-loop containing nucleoside triphosphate hydrolases"/>
    <property type="match status" value="1"/>
</dbReference>
<evidence type="ECO:0000259" key="1">
    <source>
        <dbReference type="Pfam" id="PF02492"/>
    </source>
</evidence>
<dbReference type="Pfam" id="PF02492">
    <property type="entry name" value="cobW"/>
    <property type="match status" value="1"/>
</dbReference>
<name>A0A7Y0X687_VIBPH</name>
<feature type="domain" description="CobW/HypB/UreG nucleotide-binding" evidence="1">
    <location>
        <begin position="3"/>
        <end position="55"/>
    </location>
</feature>
<gene>
    <name evidence="2" type="ORF">HKB21_13395</name>
</gene>
<evidence type="ECO:0000313" key="3">
    <source>
        <dbReference type="Proteomes" id="UP000555836"/>
    </source>
</evidence>
<feature type="non-terminal residue" evidence="2">
    <location>
        <position position="80"/>
    </location>
</feature>
<dbReference type="Proteomes" id="UP000555836">
    <property type="component" value="Unassembled WGS sequence"/>
</dbReference>
<dbReference type="EMBL" id="JABCLD010001289">
    <property type="protein sequence ID" value="NMU26613.1"/>
    <property type="molecule type" value="Genomic_DNA"/>
</dbReference>
<comment type="caution">
    <text evidence="2">The sequence shown here is derived from an EMBL/GenBank/DDBJ whole genome shotgun (WGS) entry which is preliminary data.</text>
</comment>
<evidence type="ECO:0000313" key="2">
    <source>
        <dbReference type="EMBL" id="NMU26613.1"/>
    </source>
</evidence>
<dbReference type="InterPro" id="IPR027417">
    <property type="entry name" value="P-loop_NTPase"/>
</dbReference>
<reference evidence="2 3" key="1">
    <citation type="submission" date="2020-04" db="EMBL/GenBank/DDBJ databases">
        <title>Whole-genome sequencing of Vibrio spp. from China reveals different genetic environments of blaCTX-M-14 among diverse lineages.</title>
        <authorList>
            <person name="Zheng Z."/>
            <person name="Ye L."/>
            <person name="Chen S."/>
        </authorList>
    </citation>
    <scope>NUCLEOTIDE SEQUENCE [LARGE SCALE GENOMIC DNA]</scope>
    <source>
        <strain evidence="2 3">Vb0574</strain>
    </source>
</reference>
<proteinExistence type="predicted"/>
<dbReference type="InterPro" id="IPR051927">
    <property type="entry name" value="Zn_Chap_cDPG_Synth"/>
</dbReference>